<comment type="caution">
    <text evidence="16">The sequence shown here is derived from an EMBL/GenBank/DDBJ whole genome shotgun (WGS) entry which is preliminary data.</text>
</comment>
<accession>A0A6A6LL98</accession>
<evidence type="ECO:0000256" key="3">
    <source>
        <dbReference type="ARBA" id="ARBA00022475"/>
    </source>
</evidence>
<keyword evidence="11" id="KW-0472">Membrane</keyword>
<keyword evidence="5" id="KW-0808">Transferase</keyword>
<evidence type="ECO:0000256" key="1">
    <source>
        <dbReference type="ARBA" id="ARBA00004162"/>
    </source>
</evidence>
<gene>
    <name evidence="16" type="ORF">GH714_021293</name>
</gene>
<keyword evidence="6" id="KW-0812">Transmembrane</keyword>
<name>A0A6A6LL98_HEVBR</name>
<dbReference type="EMBL" id="JAAGAX010000010">
    <property type="protein sequence ID" value="KAF2301245.1"/>
    <property type="molecule type" value="Genomic_DNA"/>
</dbReference>
<feature type="region of interest" description="Disordered" evidence="14">
    <location>
        <begin position="1"/>
        <end position="67"/>
    </location>
</feature>
<comment type="catalytic activity">
    <reaction evidence="12">
        <text>L-threonyl-[protein] + ATP = O-phospho-L-threonyl-[protein] + ADP + H(+)</text>
        <dbReference type="Rhea" id="RHEA:46608"/>
        <dbReference type="Rhea" id="RHEA-COMP:11060"/>
        <dbReference type="Rhea" id="RHEA-COMP:11605"/>
        <dbReference type="ChEBI" id="CHEBI:15378"/>
        <dbReference type="ChEBI" id="CHEBI:30013"/>
        <dbReference type="ChEBI" id="CHEBI:30616"/>
        <dbReference type="ChEBI" id="CHEBI:61977"/>
        <dbReference type="ChEBI" id="CHEBI:456216"/>
        <dbReference type="EC" id="2.7.11.1"/>
    </reaction>
</comment>
<evidence type="ECO:0000256" key="10">
    <source>
        <dbReference type="ARBA" id="ARBA00022989"/>
    </source>
</evidence>
<evidence type="ECO:0000313" key="16">
    <source>
        <dbReference type="EMBL" id="KAF2301245.1"/>
    </source>
</evidence>
<dbReference type="PANTHER" id="PTHR47982">
    <property type="entry name" value="PROLINE-RICH RECEPTOR-LIKE PROTEIN KINASE PERK4"/>
    <property type="match status" value="1"/>
</dbReference>
<dbReference type="InterPro" id="IPR011009">
    <property type="entry name" value="Kinase-like_dom_sf"/>
</dbReference>
<keyword evidence="4" id="KW-0723">Serine/threonine-protein kinase</keyword>
<evidence type="ECO:0000256" key="8">
    <source>
        <dbReference type="ARBA" id="ARBA00022777"/>
    </source>
</evidence>
<keyword evidence="8" id="KW-0418">Kinase</keyword>
<evidence type="ECO:0000256" key="6">
    <source>
        <dbReference type="ARBA" id="ARBA00022692"/>
    </source>
</evidence>
<protein>
    <recommendedName>
        <fullName evidence="2">non-specific serine/threonine protein kinase</fullName>
        <ecNumber evidence="2">2.7.11.1</ecNumber>
    </recommendedName>
</protein>
<evidence type="ECO:0000256" key="14">
    <source>
        <dbReference type="SAM" id="MobiDB-lite"/>
    </source>
</evidence>
<dbReference type="EC" id="2.7.11.1" evidence="2"/>
<keyword evidence="17" id="KW-1185">Reference proteome</keyword>
<dbReference type="Pfam" id="PF07714">
    <property type="entry name" value="PK_Tyr_Ser-Thr"/>
    <property type="match status" value="1"/>
</dbReference>
<dbReference type="GO" id="GO:0004674">
    <property type="term" value="F:protein serine/threonine kinase activity"/>
    <property type="evidence" value="ECO:0007669"/>
    <property type="project" value="UniProtKB-KW"/>
</dbReference>
<dbReference type="SUPFAM" id="SSF56112">
    <property type="entry name" value="Protein kinase-like (PK-like)"/>
    <property type="match status" value="1"/>
</dbReference>
<dbReference type="PROSITE" id="PS50011">
    <property type="entry name" value="PROTEIN_KINASE_DOM"/>
    <property type="match status" value="1"/>
</dbReference>
<evidence type="ECO:0000256" key="11">
    <source>
        <dbReference type="ARBA" id="ARBA00023136"/>
    </source>
</evidence>
<dbReference type="Proteomes" id="UP000467840">
    <property type="component" value="Chromosome 4"/>
</dbReference>
<evidence type="ECO:0000256" key="12">
    <source>
        <dbReference type="ARBA" id="ARBA00047899"/>
    </source>
</evidence>
<dbReference type="InterPro" id="IPR001245">
    <property type="entry name" value="Ser-Thr/Tyr_kinase_cat_dom"/>
</dbReference>
<keyword evidence="10" id="KW-1133">Transmembrane helix</keyword>
<dbReference type="PANTHER" id="PTHR47982:SF40">
    <property type="entry name" value="NON-SPECIFIC SERINE_THREONINE PROTEIN KINASE"/>
    <property type="match status" value="1"/>
</dbReference>
<dbReference type="InterPro" id="IPR000719">
    <property type="entry name" value="Prot_kinase_dom"/>
</dbReference>
<keyword evidence="3" id="KW-1003">Cell membrane</keyword>
<dbReference type="AlphaFoldDB" id="A0A6A6LL98"/>
<evidence type="ECO:0000256" key="13">
    <source>
        <dbReference type="ARBA" id="ARBA00048679"/>
    </source>
</evidence>
<evidence type="ECO:0000313" key="17">
    <source>
        <dbReference type="Proteomes" id="UP000467840"/>
    </source>
</evidence>
<evidence type="ECO:0000259" key="15">
    <source>
        <dbReference type="PROSITE" id="PS50011"/>
    </source>
</evidence>
<evidence type="ECO:0000256" key="5">
    <source>
        <dbReference type="ARBA" id="ARBA00022679"/>
    </source>
</evidence>
<dbReference type="GO" id="GO:0005524">
    <property type="term" value="F:ATP binding"/>
    <property type="evidence" value="ECO:0007669"/>
    <property type="project" value="UniProtKB-KW"/>
</dbReference>
<sequence>MGCFLSKISTDARDDRSNLPAPLPHQPTDPIESSSSSDKENRSHAPAPLSHQSPFLDPIESSLSSDEENQIDAHAQLSYQSPVVDLIESSSSSDEGRIKISDFGLAKEFSNSSVTHMSTRIAGTIGNLCPEYCLTGQLSDKTDVYAFGVVLLELITGKQATAREFNPYASLTSWPEYSSISVNTFLQIHALLYPSLRLQLNSDKLWILTNNNIIDVKLQNNYRKIEMVGMIRCAAACVYKPTKYRPKMSQIVLVLQGKLASESIWLNSDNNFLKDAHQQDQSWGSYTRSANDYVA</sequence>
<comment type="catalytic activity">
    <reaction evidence="13">
        <text>L-seryl-[protein] + ATP = O-phospho-L-seryl-[protein] + ADP + H(+)</text>
        <dbReference type="Rhea" id="RHEA:17989"/>
        <dbReference type="Rhea" id="RHEA-COMP:9863"/>
        <dbReference type="Rhea" id="RHEA-COMP:11604"/>
        <dbReference type="ChEBI" id="CHEBI:15378"/>
        <dbReference type="ChEBI" id="CHEBI:29999"/>
        <dbReference type="ChEBI" id="CHEBI:30616"/>
        <dbReference type="ChEBI" id="CHEBI:83421"/>
        <dbReference type="ChEBI" id="CHEBI:456216"/>
        <dbReference type="EC" id="2.7.11.1"/>
    </reaction>
</comment>
<evidence type="ECO:0000256" key="4">
    <source>
        <dbReference type="ARBA" id="ARBA00022527"/>
    </source>
</evidence>
<evidence type="ECO:0000256" key="2">
    <source>
        <dbReference type="ARBA" id="ARBA00012513"/>
    </source>
</evidence>
<reference evidence="16 17" key="1">
    <citation type="journal article" date="2020" name="Mol. Plant">
        <title>The Chromosome-Based Rubber Tree Genome Provides New Insights into Spurge Genome Evolution and Rubber Biosynthesis.</title>
        <authorList>
            <person name="Liu J."/>
            <person name="Shi C."/>
            <person name="Shi C.C."/>
            <person name="Li W."/>
            <person name="Zhang Q.J."/>
            <person name="Zhang Y."/>
            <person name="Li K."/>
            <person name="Lu H.F."/>
            <person name="Shi C."/>
            <person name="Zhu S.T."/>
            <person name="Xiao Z.Y."/>
            <person name="Nan H."/>
            <person name="Yue Y."/>
            <person name="Zhu X.G."/>
            <person name="Wu Y."/>
            <person name="Hong X.N."/>
            <person name="Fan G.Y."/>
            <person name="Tong Y."/>
            <person name="Zhang D."/>
            <person name="Mao C.L."/>
            <person name="Liu Y.L."/>
            <person name="Hao S.J."/>
            <person name="Liu W.Q."/>
            <person name="Lv M.Q."/>
            <person name="Zhang H.B."/>
            <person name="Liu Y."/>
            <person name="Hu-Tang G.R."/>
            <person name="Wang J.P."/>
            <person name="Wang J.H."/>
            <person name="Sun Y.H."/>
            <person name="Ni S.B."/>
            <person name="Chen W.B."/>
            <person name="Zhang X.C."/>
            <person name="Jiao Y.N."/>
            <person name="Eichler E.E."/>
            <person name="Li G.H."/>
            <person name="Liu X."/>
            <person name="Gao L.Z."/>
        </authorList>
    </citation>
    <scope>NUCLEOTIDE SEQUENCE [LARGE SCALE GENOMIC DNA]</scope>
    <source>
        <strain evidence="17">cv. GT1</strain>
        <tissue evidence="16">Leaf</tissue>
    </source>
</reference>
<dbReference type="Gene3D" id="1.10.510.10">
    <property type="entry name" value="Transferase(Phosphotransferase) domain 1"/>
    <property type="match status" value="1"/>
</dbReference>
<evidence type="ECO:0000256" key="7">
    <source>
        <dbReference type="ARBA" id="ARBA00022741"/>
    </source>
</evidence>
<dbReference type="GO" id="GO:0005886">
    <property type="term" value="C:plasma membrane"/>
    <property type="evidence" value="ECO:0007669"/>
    <property type="project" value="UniProtKB-SubCell"/>
</dbReference>
<keyword evidence="9" id="KW-0067">ATP-binding</keyword>
<comment type="subcellular location">
    <subcellularLocation>
        <location evidence="1">Cell membrane</location>
        <topology evidence="1">Single-pass membrane protein</topology>
    </subcellularLocation>
</comment>
<organism evidence="16 17">
    <name type="scientific">Hevea brasiliensis</name>
    <name type="common">Para rubber tree</name>
    <name type="synonym">Siphonia brasiliensis</name>
    <dbReference type="NCBI Taxonomy" id="3981"/>
    <lineage>
        <taxon>Eukaryota</taxon>
        <taxon>Viridiplantae</taxon>
        <taxon>Streptophyta</taxon>
        <taxon>Embryophyta</taxon>
        <taxon>Tracheophyta</taxon>
        <taxon>Spermatophyta</taxon>
        <taxon>Magnoliopsida</taxon>
        <taxon>eudicotyledons</taxon>
        <taxon>Gunneridae</taxon>
        <taxon>Pentapetalae</taxon>
        <taxon>rosids</taxon>
        <taxon>fabids</taxon>
        <taxon>Malpighiales</taxon>
        <taxon>Euphorbiaceae</taxon>
        <taxon>Crotonoideae</taxon>
        <taxon>Micrandreae</taxon>
        <taxon>Hevea</taxon>
    </lineage>
</organism>
<proteinExistence type="predicted"/>
<dbReference type="InterPro" id="IPR047117">
    <property type="entry name" value="PERK1-13-like"/>
</dbReference>
<feature type="domain" description="Protein kinase" evidence="15">
    <location>
        <begin position="1"/>
        <end position="295"/>
    </location>
</feature>
<keyword evidence="7" id="KW-0547">Nucleotide-binding</keyword>
<evidence type="ECO:0000256" key="9">
    <source>
        <dbReference type="ARBA" id="ARBA00022840"/>
    </source>
</evidence>